<feature type="domain" description="PPM-type phosphatase" evidence="2">
    <location>
        <begin position="462"/>
        <end position="687"/>
    </location>
</feature>
<keyword evidence="4" id="KW-1185">Reference proteome</keyword>
<dbReference type="InterPro" id="IPR029016">
    <property type="entry name" value="GAF-like_dom_sf"/>
</dbReference>
<evidence type="ECO:0000313" key="4">
    <source>
        <dbReference type="Proteomes" id="UP001501195"/>
    </source>
</evidence>
<dbReference type="Gene3D" id="3.30.450.40">
    <property type="match status" value="1"/>
</dbReference>
<dbReference type="SUPFAM" id="SSF55781">
    <property type="entry name" value="GAF domain-like"/>
    <property type="match status" value="2"/>
</dbReference>
<dbReference type="EMBL" id="BAABIL010000625">
    <property type="protein sequence ID" value="GAA4658130.1"/>
    <property type="molecule type" value="Genomic_DNA"/>
</dbReference>
<dbReference type="Pfam" id="PF13581">
    <property type="entry name" value="HATPase_c_2"/>
    <property type="match status" value="1"/>
</dbReference>
<dbReference type="PANTHER" id="PTHR43156:SF2">
    <property type="entry name" value="STAGE II SPORULATION PROTEIN E"/>
    <property type="match status" value="1"/>
</dbReference>
<evidence type="ECO:0000256" key="1">
    <source>
        <dbReference type="ARBA" id="ARBA00022801"/>
    </source>
</evidence>
<dbReference type="Gene3D" id="3.60.40.10">
    <property type="entry name" value="PPM-type phosphatase domain"/>
    <property type="match status" value="1"/>
</dbReference>
<comment type="caution">
    <text evidence="3">The sequence shown here is derived from an EMBL/GenBank/DDBJ whole genome shotgun (WGS) entry which is preliminary data.</text>
</comment>
<evidence type="ECO:0000313" key="3">
    <source>
        <dbReference type="EMBL" id="GAA4658130.1"/>
    </source>
</evidence>
<dbReference type="InterPro" id="IPR052016">
    <property type="entry name" value="Bact_Sigma-Reg"/>
</dbReference>
<dbReference type="SUPFAM" id="SSF55874">
    <property type="entry name" value="ATPase domain of HSP90 chaperone/DNA topoisomerase II/histidine kinase"/>
    <property type="match status" value="1"/>
</dbReference>
<name>A0ABP8VD67_9ACTN</name>
<proteinExistence type="predicted"/>
<dbReference type="CDD" id="cd16936">
    <property type="entry name" value="HATPase_RsbW-like"/>
    <property type="match status" value="1"/>
</dbReference>
<gene>
    <name evidence="3" type="ORF">GCM10023225_32390</name>
</gene>
<dbReference type="SUPFAM" id="SSF81606">
    <property type="entry name" value="PP2C-like"/>
    <property type="match status" value="1"/>
</dbReference>
<dbReference type="Pfam" id="PF07228">
    <property type="entry name" value="SpoIIE"/>
    <property type="match status" value="1"/>
</dbReference>
<dbReference type="PANTHER" id="PTHR43156">
    <property type="entry name" value="STAGE II SPORULATION PROTEIN E-RELATED"/>
    <property type="match status" value="1"/>
</dbReference>
<dbReference type="InterPro" id="IPR036457">
    <property type="entry name" value="PPM-type-like_dom_sf"/>
</dbReference>
<dbReference type="SMART" id="SM00331">
    <property type="entry name" value="PP2C_SIG"/>
    <property type="match status" value="1"/>
</dbReference>
<evidence type="ECO:0000259" key="2">
    <source>
        <dbReference type="SMART" id="SM00331"/>
    </source>
</evidence>
<protein>
    <recommendedName>
        <fullName evidence="2">PPM-type phosphatase domain-containing protein</fullName>
    </recommendedName>
</protein>
<dbReference type="RefSeq" id="WP_345713810.1">
    <property type="nucleotide sequence ID" value="NZ_BAABIL010000625.1"/>
</dbReference>
<organism evidence="3 4">
    <name type="scientific">Kineococcus glutinatus</name>
    <dbReference type="NCBI Taxonomy" id="1070872"/>
    <lineage>
        <taxon>Bacteria</taxon>
        <taxon>Bacillati</taxon>
        <taxon>Actinomycetota</taxon>
        <taxon>Actinomycetes</taxon>
        <taxon>Kineosporiales</taxon>
        <taxon>Kineosporiaceae</taxon>
        <taxon>Kineococcus</taxon>
    </lineage>
</organism>
<reference evidence="4" key="1">
    <citation type="journal article" date="2019" name="Int. J. Syst. Evol. Microbiol.">
        <title>The Global Catalogue of Microorganisms (GCM) 10K type strain sequencing project: providing services to taxonomists for standard genome sequencing and annotation.</title>
        <authorList>
            <consortium name="The Broad Institute Genomics Platform"/>
            <consortium name="The Broad Institute Genome Sequencing Center for Infectious Disease"/>
            <person name="Wu L."/>
            <person name="Ma J."/>
        </authorList>
    </citation>
    <scope>NUCLEOTIDE SEQUENCE [LARGE SCALE GENOMIC DNA]</scope>
    <source>
        <strain evidence="4">JCM 18126</strain>
    </source>
</reference>
<sequence length="689" mass="71640">MNDLPALRLPPDVRSAARARRHLRDAVGGSALEAVLDDALVVVTELVTNAVLHAGTDVELRLRCEHDGLWVEVADRLPGVLPLLRAPDEGRESGRGVVLLDALATEWGTAHRAHGKAVWCRFAPDGAGATPRPPGPARPVPVPAGEDLDLAWVLDVPADLEQRLPLEVVARELLDRLCDALGVEHAAVLAVLDPDGGAEQVAVRGGGLGAEHVAAALAGAAGPQRVLDVAGLVVFPLVGRLGRVGSAVLRPGRVLSPQARALARVVADRLTLLLADHLREQQRQRDRGALSLLAEASELFAGSLDVRLAASLTTQLLVPRFGSCAAVVVLPEGAPRVEAVTCRREEDSARLRALLEGARGRALLADLAARSGTGRAVRLPEPGVLAELGPHVVALPLVARRRPLGLLLVVAERAPATADVALLLDLARRAGQAMDNARLYEESSAVARALQESLLPASLPRAEGLSFGARYAAAGTSQVGGDFYDVFALPGGGYGLTVGDVCGKGPEAAAITGLARQVLRGSVQDGFSLPVCFQRLNDALLGMGERGRFLTASAAVVEPDGGVDDGIGGGGVRVRLCNAGHPLPVLLGGGGATLVGRAGDLVGVMPAVEVPESQLVLRRGESLVFYTDGVTERRDGDAQFGERSLLELLRGGAGLDAQALARRVEEGVRDFSASAPRDDLAVLVVRADG</sequence>
<dbReference type="InterPro" id="IPR003594">
    <property type="entry name" value="HATPase_dom"/>
</dbReference>
<dbReference type="Gene3D" id="3.30.565.10">
    <property type="entry name" value="Histidine kinase-like ATPase, C-terminal domain"/>
    <property type="match status" value="1"/>
</dbReference>
<dbReference type="InterPro" id="IPR001932">
    <property type="entry name" value="PPM-type_phosphatase-like_dom"/>
</dbReference>
<keyword evidence="1" id="KW-0378">Hydrolase</keyword>
<dbReference type="Proteomes" id="UP001501195">
    <property type="component" value="Unassembled WGS sequence"/>
</dbReference>
<accession>A0ABP8VD67</accession>
<dbReference type="InterPro" id="IPR036890">
    <property type="entry name" value="HATPase_C_sf"/>
</dbReference>